<feature type="transmembrane region" description="Helical" evidence="6">
    <location>
        <begin position="386"/>
        <end position="408"/>
    </location>
</feature>
<organism evidence="7 8">
    <name type="scientific">Candidatus Gottesmanbacteria bacterium RIFCSPHIGHO2_01_FULL_47_48</name>
    <dbReference type="NCBI Taxonomy" id="1798381"/>
    <lineage>
        <taxon>Bacteria</taxon>
        <taxon>Candidatus Gottesmaniibacteriota</taxon>
    </lineage>
</organism>
<keyword evidence="3 6" id="KW-0812">Transmembrane</keyword>
<dbReference type="GO" id="GO:0005886">
    <property type="term" value="C:plasma membrane"/>
    <property type="evidence" value="ECO:0007669"/>
    <property type="project" value="TreeGrafter"/>
</dbReference>
<feature type="transmembrane region" description="Helical" evidence="6">
    <location>
        <begin position="113"/>
        <end position="134"/>
    </location>
</feature>
<dbReference type="GO" id="GO:0015086">
    <property type="term" value="F:cadmium ion transmembrane transporter activity"/>
    <property type="evidence" value="ECO:0007669"/>
    <property type="project" value="TreeGrafter"/>
</dbReference>
<sequence length="409" mass="44526">MPGKIKSFFRKLGPGLITGAADDDPSGIATYSLAGSLFGYRLLWTAVFSFPLMVAVQETCGRIGLVTKKGLAEITKEHYPRPVVFLISLVLFAANTFNIGADLAGMSEAIRLLIPLPQLVVSLVLAGVMVFLIIKLEYDRIVMVFKCLTMALFSYVLAFFLTRQNYGEIIRSTFLPVMSLDRNYIQTVLAIFGTTISPYLFFWQTSDEAENEILAKKSVSRHSLRIEKEDTVAGMFFSNLVMYFIIATVAGTLFVSGKNIETAAQAAQALRPLAGDLASVLFTVGIVGTGMLAIPVLSGSAGYALSETFGFHEGLNRKFKQAPGFYTIIALSTLLGFGLNLVGISPIKYLFYSAVLNGLVSPIMIVLLLLIANNEKIMGKYRNGRLVNFLTVTTLLVMTAGVVGVFVIH</sequence>
<feature type="transmembrane region" description="Helical" evidence="6">
    <location>
        <begin position="350"/>
        <end position="374"/>
    </location>
</feature>
<feature type="transmembrane region" description="Helical" evidence="6">
    <location>
        <begin position="83"/>
        <end position="101"/>
    </location>
</feature>
<feature type="transmembrane region" description="Helical" evidence="6">
    <location>
        <begin position="325"/>
        <end position="344"/>
    </location>
</feature>
<evidence type="ECO:0000256" key="5">
    <source>
        <dbReference type="ARBA" id="ARBA00023136"/>
    </source>
</evidence>
<evidence type="ECO:0000313" key="7">
    <source>
        <dbReference type="EMBL" id="OGG19659.1"/>
    </source>
</evidence>
<keyword evidence="2" id="KW-0813">Transport</keyword>
<dbReference type="Pfam" id="PF01566">
    <property type="entry name" value="Nramp"/>
    <property type="match status" value="1"/>
</dbReference>
<feature type="transmembrane region" description="Helical" evidence="6">
    <location>
        <begin position="231"/>
        <end position="257"/>
    </location>
</feature>
<dbReference type="STRING" id="1798381.A2721_00905"/>
<dbReference type="PANTHER" id="PTHR11706">
    <property type="entry name" value="SOLUTE CARRIER PROTEIN FAMILY 11 MEMBER"/>
    <property type="match status" value="1"/>
</dbReference>
<dbReference type="InterPro" id="IPR001046">
    <property type="entry name" value="NRAMP_fam"/>
</dbReference>
<evidence type="ECO:0008006" key="9">
    <source>
        <dbReference type="Google" id="ProtNLM"/>
    </source>
</evidence>
<evidence type="ECO:0000256" key="6">
    <source>
        <dbReference type="SAM" id="Phobius"/>
    </source>
</evidence>
<dbReference type="GO" id="GO:0005384">
    <property type="term" value="F:manganese ion transmembrane transporter activity"/>
    <property type="evidence" value="ECO:0007669"/>
    <property type="project" value="TreeGrafter"/>
</dbReference>
<dbReference type="GO" id="GO:0034755">
    <property type="term" value="P:iron ion transmembrane transport"/>
    <property type="evidence" value="ECO:0007669"/>
    <property type="project" value="TreeGrafter"/>
</dbReference>
<protein>
    <recommendedName>
        <fullName evidence="9">Iron transporter</fullName>
    </recommendedName>
</protein>
<keyword evidence="5 6" id="KW-0472">Membrane</keyword>
<dbReference type="EMBL" id="MFJK01000005">
    <property type="protein sequence ID" value="OGG19659.1"/>
    <property type="molecule type" value="Genomic_DNA"/>
</dbReference>
<name>A0A1F6A4P0_9BACT</name>
<accession>A0A1F6A4P0</accession>
<keyword evidence="4 6" id="KW-1133">Transmembrane helix</keyword>
<proteinExistence type="predicted"/>
<evidence type="ECO:0000256" key="4">
    <source>
        <dbReference type="ARBA" id="ARBA00022989"/>
    </source>
</evidence>
<dbReference type="AlphaFoldDB" id="A0A1F6A4P0"/>
<evidence type="ECO:0000256" key="1">
    <source>
        <dbReference type="ARBA" id="ARBA00004141"/>
    </source>
</evidence>
<evidence type="ECO:0000313" key="8">
    <source>
        <dbReference type="Proteomes" id="UP000177871"/>
    </source>
</evidence>
<feature type="transmembrane region" description="Helical" evidence="6">
    <location>
        <begin position="141"/>
        <end position="163"/>
    </location>
</feature>
<reference evidence="7 8" key="1">
    <citation type="journal article" date="2016" name="Nat. Commun.">
        <title>Thousands of microbial genomes shed light on interconnected biogeochemical processes in an aquifer system.</title>
        <authorList>
            <person name="Anantharaman K."/>
            <person name="Brown C.T."/>
            <person name="Hug L.A."/>
            <person name="Sharon I."/>
            <person name="Castelle C.J."/>
            <person name="Probst A.J."/>
            <person name="Thomas B.C."/>
            <person name="Singh A."/>
            <person name="Wilkins M.J."/>
            <person name="Karaoz U."/>
            <person name="Brodie E.L."/>
            <person name="Williams K.H."/>
            <person name="Hubbard S.S."/>
            <person name="Banfield J.F."/>
        </authorList>
    </citation>
    <scope>NUCLEOTIDE SEQUENCE [LARGE SCALE GENOMIC DNA]</scope>
</reference>
<feature type="transmembrane region" description="Helical" evidence="6">
    <location>
        <begin position="277"/>
        <end position="305"/>
    </location>
</feature>
<comment type="subcellular location">
    <subcellularLocation>
        <location evidence="1">Membrane</location>
        <topology evidence="1">Multi-pass membrane protein</topology>
    </subcellularLocation>
</comment>
<gene>
    <name evidence="7" type="ORF">A2721_00905</name>
</gene>
<evidence type="ECO:0000256" key="2">
    <source>
        <dbReference type="ARBA" id="ARBA00022448"/>
    </source>
</evidence>
<feature type="transmembrane region" description="Helical" evidence="6">
    <location>
        <begin position="183"/>
        <end position="202"/>
    </location>
</feature>
<evidence type="ECO:0000256" key="3">
    <source>
        <dbReference type="ARBA" id="ARBA00022692"/>
    </source>
</evidence>
<comment type="caution">
    <text evidence="7">The sequence shown here is derived from an EMBL/GenBank/DDBJ whole genome shotgun (WGS) entry which is preliminary data.</text>
</comment>
<dbReference type="Proteomes" id="UP000177871">
    <property type="component" value="Unassembled WGS sequence"/>
</dbReference>
<dbReference type="PANTHER" id="PTHR11706:SF33">
    <property type="entry name" value="NATURAL RESISTANCE-ASSOCIATED MACROPHAGE PROTEIN 2"/>
    <property type="match status" value="1"/>
</dbReference>